<dbReference type="AlphaFoldDB" id="B8JDE5"/>
<feature type="chain" id="PRO_5002872564" evidence="1">
    <location>
        <begin position="22"/>
        <end position="209"/>
    </location>
</feature>
<evidence type="ECO:0000313" key="2">
    <source>
        <dbReference type="EMBL" id="ACL65994.1"/>
    </source>
</evidence>
<sequence length="209" mass="21327">MRPPALALAAALAGAAGPAFAGPAITLNGVPIDGATGQRFEGATVVIDDRGDVHIEARGYAARPAGDPAPRSAPVAAVGAAAAVAAGSAPARLSRRYFLVAEHAQPGARYDLAVFVNAQWIREVKAGEPQVVMELTRWLNPGPNRIVLAASRRAGGPPAPSPDALALRAVVGEGTVGGGQVVIDNPLVELTRTAGETEDRTEELVVEAR</sequence>
<keyword evidence="1" id="KW-0732">Signal</keyword>
<reference evidence="2" key="1">
    <citation type="submission" date="2009-01" db="EMBL/GenBank/DDBJ databases">
        <title>Complete sequence of Anaeromyxobacter dehalogenans 2CP-1.</title>
        <authorList>
            <consortium name="US DOE Joint Genome Institute"/>
            <person name="Lucas S."/>
            <person name="Copeland A."/>
            <person name="Lapidus A."/>
            <person name="Glavina del Rio T."/>
            <person name="Dalin E."/>
            <person name="Tice H."/>
            <person name="Bruce D."/>
            <person name="Goodwin L."/>
            <person name="Pitluck S."/>
            <person name="Saunders E."/>
            <person name="Brettin T."/>
            <person name="Detter J.C."/>
            <person name="Han C."/>
            <person name="Larimer F."/>
            <person name="Land M."/>
            <person name="Hauser L."/>
            <person name="Kyrpides N."/>
            <person name="Ovchinnikova G."/>
            <person name="Beliaev A.S."/>
            <person name="Richardson P."/>
        </authorList>
    </citation>
    <scope>NUCLEOTIDE SEQUENCE</scope>
    <source>
        <strain evidence="2">2CP-1</strain>
    </source>
</reference>
<feature type="signal peptide" evidence="1">
    <location>
        <begin position="1"/>
        <end position="21"/>
    </location>
</feature>
<gene>
    <name evidence="2" type="ordered locus">A2cp1_2657</name>
</gene>
<protein>
    <submittedName>
        <fullName evidence="2">Uncharacterized protein</fullName>
    </submittedName>
</protein>
<dbReference type="Proteomes" id="UP000007089">
    <property type="component" value="Chromosome"/>
</dbReference>
<dbReference type="RefSeq" id="WP_012633773.1">
    <property type="nucleotide sequence ID" value="NC_011891.1"/>
</dbReference>
<name>B8JDE5_ANAD2</name>
<dbReference type="KEGG" id="acp:A2cp1_2657"/>
<keyword evidence="3" id="KW-1185">Reference proteome</keyword>
<evidence type="ECO:0000313" key="3">
    <source>
        <dbReference type="Proteomes" id="UP000007089"/>
    </source>
</evidence>
<proteinExistence type="predicted"/>
<organism evidence="2 3">
    <name type="scientific">Anaeromyxobacter dehalogenans (strain ATCC BAA-258 / DSM 21875 / 2CP-1)</name>
    <dbReference type="NCBI Taxonomy" id="455488"/>
    <lineage>
        <taxon>Bacteria</taxon>
        <taxon>Pseudomonadati</taxon>
        <taxon>Myxococcota</taxon>
        <taxon>Myxococcia</taxon>
        <taxon>Myxococcales</taxon>
        <taxon>Cystobacterineae</taxon>
        <taxon>Anaeromyxobacteraceae</taxon>
        <taxon>Anaeromyxobacter</taxon>
    </lineage>
</organism>
<accession>B8JDE5</accession>
<dbReference type="EMBL" id="CP001359">
    <property type="protein sequence ID" value="ACL65994.1"/>
    <property type="molecule type" value="Genomic_DNA"/>
</dbReference>
<evidence type="ECO:0000256" key="1">
    <source>
        <dbReference type="SAM" id="SignalP"/>
    </source>
</evidence>
<dbReference type="HOGENOM" id="CLU_1160094_0_0_7"/>